<dbReference type="PRINTS" id="PR00457">
    <property type="entry name" value="ANPEROXIDASE"/>
</dbReference>
<feature type="chain" id="PRO_5040260700" description="Peroxidase" evidence="4">
    <location>
        <begin position="22"/>
        <end position="626"/>
    </location>
</feature>
<organism evidence="5 6">
    <name type="scientific">Chironomus riparius</name>
    <dbReference type="NCBI Taxonomy" id="315576"/>
    <lineage>
        <taxon>Eukaryota</taxon>
        <taxon>Metazoa</taxon>
        <taxon>Ecdysozoa</taxon>
        <taxon>Arthropoda</taxon>
        <taxon>Hexapoda</taxon>
        <taxon>Insecta</taxon>
        <taxon>Pterygota</taxon>
        <taxon>Neoptera</taxon>
        <taxon>Endopterygota</taxon>
        <taxon>Diptera</taxon>
        <taxon>Nematocera</taxon>
        <taxon>Chironomoidea</taxon>
        <taxon>Chironomidae</taxon>
        <taxon>Chironominae</taxon>
        <taxon>Chironomus</taxon>
    </lineage>
</organism>
<feature type="signal peptide" evidence="4">
    <location>
        <begin position="1"/>
        <end position="21"/>
    </location>
</feature>
<dbReference type="PANTHER" id="PTHR11475">
    <property type="entry name" value="OXIDASE/PEROXIDASE"/>
    <property type="match status" value="1"/>
</dbReference>
<evidence type="ECO:0000256" key="1">
    <source>
        <dbReference type="ARBA" id="ARBA00022559"/>
    </source>
</evidence>
<keyword evidence="1" id="KW-0575">Peroxidase</keyword>
<evidence type="ECO:0000256" key="2">
    <source>
        <dbReference type="PIRSR" id="PIRSR619791-2"/>
    </source>
</evidence>
<dbReference type="Gene3D" id="1.10.640.10">
    <property type="entry name" value="Haem peroxidase domain superfamily, animal type"/>
    <property type="match status" value="1"/>
</dbReference>
<dbReference type="GO" id="GO:0046872">
    <property type="term" value="F:metal ion binding"/>
    <property type="evidence" value="ECO:0007669"/>
    <property type="project" value="UniProtKB-KW"/>
</dbReference>
<dbReference type="SUPFAM" id="SSF48113">
    <property type="entry name" value="Heme-dependent peroxidases"/>
    <property type="match status" value="1"/>
</dbReference>
<keyword evidence="2" id="KW-0349">Heme</keyword>
<accession>A0A9N9WSN4</accession>
<gene>
    <name evidence="5" type="ORF">CHIRRI_LOCUS10379</name>
</gene>
<dbReference type="EMBL" id="OU895879">
    <property type="protein sequence ID" value="CAG9807531.1"/>
    <property type="molecule type" value="Genomic_DNA"/>
</dbReference>
<evidence type="ECO:0000313" key="5">
    <source>
        <dbReference type="EMBL" id="CAG9807531.1"/>
    </source>
</evidence>
<keyword evidence="2" id="KW-0479">Metal-binding</keyword>
<keyword evidence="4" id="KW-0732">Signal</keyword>
<evidence type="ECO:0000256" key="4">
    <source>
        <dbReference type="SAM" id="SignalP"/>
    </source>
</evidence>
<dbReference type="AlphaFoldDB" id="A0A9N9WSN4"/>
<reference evidence="5" key="1">
    <citation type="submission" date="2022-01" db="EMBL/GenBank/DDBJ databases">
        <authorList>
            <person name="King R."/>
        </authorList>
    </citation>
    <scope>NUCLEOTIDE SEQUENCE</scope>
</reference>
<dbReference type="InterPro" id="IPR019791">
    <property type="entry name" value="Haem_peroxidase_animal"/>
</dbReference>
<evidence type="ECO:0008006" key="7">
    <source>
        <dbReference type="Google" id="ProtNLM"/>
    </source>
</evidence>
<dbReference type="Proteomes" id="UP001153620">
    <property type="component" value="Chromosome 3"/>
</dbReference>
<feature type="region of interest" description="Disordered" evidence="3">
    <location>
        <begin position="61"/>
        <end position="82"/>
    </location>
</feature>
<dbReference type="GO" id="GO:0020037">
    <property type="term" value="F:heme binding"/>
    <property type="evidence" value="ECO:0007669"/>
    <property type="project" value="InterPro"/>
</dbReference>
<keyword evidence="6" id="KW-1185">Reference proteome</keyword>
<dbReference type="GO" id="GO:0006979">
    <property type="term" value="P:response to oxidative stress"/>
    <property type="evidence" value="ECO:0007669"/>
    <property type="project" value="InterPro"/>
</dbReference>
<dbReference type="Pfam" id="PF03098">
    <property type="entry name" value="An_peroxidase"/>
    <property type="match status" value="1"/>
</dbReference>
<evidence type="ECO:0000313" key="6">
    <source>
        <dbReference type="Proteomes" id="UP001153620"/>
    </source>
</evidence>
<keyword evidence="2" id="KW-0408">Iron</keyword>
<dbReference type="GO" id="GO:0004601">
    <property type="term" value="F:peroxidase activity"/>
    <property type="evidence" value="ECO:0007669"/>
    <property type="project" value="UniProtKB-KW"/>
</dbReference>
<reference evidence="5" key="2">
    <citation type="submission" date="2022-10" db="EMBL/GenBank/DDBJ databases">
        <authorList>
            <consortium name="ENA_rothamsted_submissions"/>
            <consortium name="culmorum"/>
            <person name="King R."/>
        </authorList>
    </citation>
    <scope>NUCLEOTIDE SEQUENCE</scope>
</reference>
<feature type="binding site" description="axial binding residue" evidence="2">
    <location>
        <position position="389"/>
    </location>
    <ligand>
        <name>heme b</name>
        <dbReference type="ChEBI" id="CHEBI:60344"/>
    </ligand>
    <ligandPart>
        <name>Fe</name>
        <dbReference type="ChEBI" id="CHEBI:18248"/>
    </ligandPart>
</feature>
<name>A0A9N9WSN4_9DIPT</name>
<dbReference type="InterPro" id="IPR010255">
    <property type="entry name" value="Haem_peroxidase_sf"/>
</dbReference>
<dbReference type="PROSITE" id="PS50292">
    <property type="entry name" value="PEROXIDASE_3"/>
    <property type="match status" value="1"/>
</dbReference>
<dbReference type="OrthoDB" id="823504at2759"/>
<proteinExistence type="predicted"/>
<dbReference type="PANTHER" id="PTHR11475:SF125">
    <property type="entry name" value="GH11385P"/>
    <property type="match status" value="1"/>
</dbReference>
<protein>
    <recommendedName>
        <fullName evidence="7">Peroxidase</fullName>
    </recommendedName>
</protein>
<evidence type="ECO:0000256" key="3">
    <source>
        <dbReference type="SAM" id="MobiDB-lite"/>
    </source>
</evidence>
<sequence>MEKLNNFGIFVIFMIFNVSSASLPQNFTCDDLHMLYNKAKQLVNVRSLYDDMLQDNFVTMEDRSSKPSSTTNEKYRPITGYGNNLKNPKTGEKFTSYGRILKAAYDDQVYSIRKSGRGYDLPTARNIVRKLFLNDKIHLNKFEGRTQIPNVFFLMFGQMIKHDTGLRQFNKNIGGDKNIIRCCANSNKITLPPSLMHSSCIPIVVSRSDTFYNPREIRCMDFIRSNIISNNPHKIEIGEQVNAVTSYLDLSVIYGSSHKQMTMVRSFNGGRLKMNPSNVLPVENGTFYSGDDRATQTQFLTVVHSLFIRNHNNLSDKLAGMNPDWNDEKLFQEARKLNIAIYQKIIYEEWLPILLGKDMVRLLEFTAYNEHADASTLNEFSNSVFRVFHSFIPSEFEIRDKSDNTTKISVSDALNAEPLMNCLESILRGILHQNISLTGYSDEILNKLFKNSNDVGLDLLSMDILRGRDHGIPAYYRYRKFCNVMPWKLEVFNDLAPHISKTAINMLRQTYKTIYDIDLLVGGALEMIENSSHKNIDDLPLIGPTFQCIMYEQFYRWKAGDYYFYSHEGRFTKDQLKSIRDYKLANLICDNSDILSVLKDSFISSGLSVDCQSLPSIDLSFWKTEA</sequence>
<keyword evidence="1" id="KW-0560">Oxidoreductase</keyword>
<dbReference type="InterPro" id="IPR037120">
    <property type="entry name" value="Haem_peroxidase_sf_animal"/>
</dbReference>